<comment type="caution">
    <text evidence="2">The sequence shown here is derived from an EMBL/GenBank/DDBJ whole genome shotgun (WGS) entry which is preliminary data.</text>
</comment>
<feature type="region of interest" description="Disordered" evidence="1">
    <location>
        <begin position="378"/>
        <end position="402"/>
    </location>
</feature>
<evidence type="ECO:0000313" key="3">
    <source>
        <dbReference type="Proteomes" id="UP001331761"/>
    </source>
</evidence>
<reference evidence="2 3" key="1">
    <citation type="submission" date="2019-10" db="EMBL/GenBank/DDBJ databases">
        <title>Assembly and Annotation for the nematode Trichostrongylus colubriformis.</title>
        <authorList>
            <person name="Martin J."/>
        </authorList>
    </citation>
    <scope>NUCLEOTIDE SEQUENCE [LARGE SCALE GENOMIC DNA]</scope>
    <source>
        <strain evidence="2">G859</strain>
        <tissue evidence="2">Whole worm</tissue>
    </source>
</reference>
<keyword evidence="3" id="KW-1185">Reference proteome</keyword>
<dbReference type="Proteomes" id="UP001331761">
    <property type="component" value="Unassembled WGS sequence"/>
</dbReference>
<dbReference type="SUPFAM" id="SSF82199">
    <property type="entry name" value="SET domain"/>
    <property type="match status" value="1"/>
</dbReference>
<name>A0AAN8IPX2_TRICO</name>
<accession>A0AAN8IPX2</accession>
<evidence type="ECO:0000313" key="2">
    <source>
        <dbReference type="EMBL" id="KAK5982469.1"/>
    </source>
</evidence>
<dbReference type="AlphaFoldDB" id="A0AAN8IPX2"/>
<proteinExistence type="predicted"/>
<gene>
    <name evidence="2" type="ORF">GCK32_004737</name>
</gene>
<sequence>MNMGSAAGIDRSLVIERATELAAHIVEVAKQEKNRQNTYIGTDGFRQEDVEHYCVVRTVLNSKRISEGIKSIMRKFEREGSVQWQDYNFVMSALMAYLVHCNGARNELTYKTRYGNICGCGDNVPGTGLQPVMYEDGTLISEQFWVGRYPQPKHYNRVREPTTTTGGYFVVDKKSKKWIDHYVKLRDFVCQKNNISDATAPLKVFFILWRGHVMTPENTRRLMATFFEELGCGTLGLSCNKSRHGIARMEYDRNMQARVRALPTFADPDIARMQCQIICILSAHQPGTQAESYVRQYEKSCVYGYVKIRLYAQWQKNSSQNIKARVREVKRMLQPSTCVLPSTMSRTLRAVPTAPRQVQSSTESSDESIYNELVGDNEIDTSTAREPAQIEGGSGTHSRGRMEQQAPIAVEAGAVRSQSVAVGRDAATTSRLTMSSPTTMELGAEDSQSVTVGRGTTTTARLTMSSPITMELGAEDSQSVTVGQGATMRLAMASPVAMELEPESTILERERTAAERMQRQEEERLRQRYASMLPETADPGNVLIYMQELNSRQFEGGLGYYRTEYERQCFNLRRLAQPIQDFPWLEIRDIPSIGGKGVFAKVQIQKDQVVSDYRGLFITHDDRLRMRMDPANETLVGDYEVEYNGVCAATGYDCISACVMVNSHSTMHTLVIESSAQLQIPVMIPPRIEVIPEDDDSYSQQLGISHRIATQQEIDVRAFITSRNVFYSLNVKTRVAGLVPPSDPNIFATTYDAYRHSRLMFLGSEDHYPASREDPSIPSGANALLQLLCIAHKDAYEMGNPVVLVLKREEQRTKFLRRKRAGSMFVVLLGSMIGAVERKRYGNCILYEETRNGCQFMVEQTEDRAEDESMLQLFGEARLMYFPSSVDAMWIRLKENRGINVEGALKIMEEFDLNRYQRQSLRQLAS</sequence>
<dbReference type="EMBL" id="WIXE01005071">
    <property type="protein sequence ID" value="KAK5982469.1"/>
    <property type="molecule type" value="Genomic_DNA"/>
</dbReference>
<protein>
    <submittedName>
        <fullName evidence="2">Uncharacterized protein</fullName>
    </submittedName>
</protein>
<organism evidence="2 3">
    <name type="scientific">Trichostrongylus colubriformis</name>
    <name type="common">Black scour worm</name>
    <dbReference type="NCBI Taxonomy" id="6319"/>
    <lineage>
        <taxon>Eukaryota</taxon>
        <taxon>Metazoa</taxon>
        <taxon>Ecdysozoa</taxon>
        <taxon>Nematoda</taxon>
        <taxon>Chromadorea</taxon>
        <taxon>Rhabditida</taxon>
        <taxon>Rhabditina</taxon>
        <taxon>Rhabditomorpha</taxon>
        <taxon>Strongyloidea</taxon>
        <taxon>Trichostrongylidae</taxon>
        <taxon>Trichostrongylus</taxon>
    </lineage>
</organism>
<evidence type="ECO:0000256" key="1">
    <source>
        <dbReference type="SAM" id="MobiDB-lite"/>
    </source>
</evidence>
<dbReference type="InterPro" id="IPR046341">
    <property type="entry name" value="SET_dom_sf"/>
</dbReference>